<protein>
    <submittedName>
        <fullName evidence="8">Response regulator transcription factor</fullName>
    </submittedName>
</protein>
<dbReference type="PANTHER" id="PTHR43214">
    <property type="entry name" value="TWO-COMPONENT RESPONSE REGULATOR"/>
    <property type="match status" value="1"/>
</dbReference>
<dbReference type="Pfam" id="PF00072">
    <property type="entry name" value="Response_reg"/>
    <property type="match status" value="1"/>
</dbReference>
<evidence type="ECO:0000259" key="7">
    <source>
        <dbReference type="PROSITE" id="PS50110"/>
    </source>
</evidence>
<dbReference type="SUPFAM" id="SSF52172">
    <property type="entry name" value="CheY-like"/>
    <property type="match status" value="1"/>
</dbReference>
<dbReference type="CDD" id="cd17535">
    <property type="entry name" value="REC_NarL-like"/>
    <property type="match status" value="1"/>
</dbReference>
<feature type="modified residue" description="4-aspartylphosphate" evidence="5">
    <location>
        <position position="54"/>
    </location>
</feature>
<proteinExistence type="predicted"/>
<accession>A0A931G342</accession>
<sequence>MVSVLVADDQPLIRAGLGALIRAAPGLELAGEAEDGNDAVARASALRPEVILMDIRMPELDGVGATRRILAQPTPPRILVLTTFDLDEYVYAALRAGASGFLLKDVSAEQLIEAIKMIAAGSQLFAPSVVRRLVEAYLRTDGSGEPFPDLSGLTGREVEVLRLVATGRSNAEIAAELFIGEGTVKTHLNRLMTKLGLASRAQAVVAAYESGLVVPGRLGPTHHDAPTA</sequence>
<evidence type="ECO:0000313" key="9">
    <source>
        <dbReference type="Proteomes" id="UP000598146"/>
    </source>
</evidence>
<evidence type="ECO:0000256" key="2">
    <source>
        <dbReference type="ARBA" id="ARBA00023015"/>
    </source>
</evidence>
<dbReference type="InterPro" id="IPR039420">
    <property type="entry name" value="WalR-like"/>
</dbReference>
<dbReference type="AlphaFoldDB" id="A0A931G342"/>
<dbReference type="PROSITE" id="PS50043">
    <property type="entry name" value="HTH_LUXR_2"/>
    <property type="match status" value="1"/>
</dbReference>
<organism evidence="8 9">
    <name type="scientific">Actinoplanes aureus</name>
    <dbReference type="NCBI Taxonomy" id="2792083"/>
    <lineage>
        <taxon>Bacteria</taxon>
        <taxon>Bacillati</taxon>
        <taxon>Actinomycetota</taxon>
        <taxon>Actinomycetes</taxon>
        <taxon>Micromonosporales</taxon>
        <taxon>Micromonosporaceae</taxon>
        <taxon>Actinoplanes</taxon>
    </lineage>
</organism>
<gene>
    <name evidence="8" type="ORF">I4J89_20910</name>
</gene>
<dbReference type="PROSITE" id="PS50110">
    <property type="entry name" value="RESPONSE_REGULATORY"/>
    <property type="match status" value="1"/>
</dbReference>
<dbReference type="GO" id="GO:0003677">
    <property type="term" value="F:DNA binding"/>
    <property type="evidence" value="ECO:0007669"/>
    <property type="project" value="UniProtKB-KW"/>
</dbReference>
<dbReference type="RefSeq" id="WP_196415682.1">
    <property type="nucleotide sequence ID" value="NZ_JADQTO010000009.1"/>
</dbReference>
<keyword evidence="2" id="KW-0805">Transcription regulation</keyword>
<keyword evidence="1 5" id="KW-0597">Phosphoprotein</keyword>
<reference evidence="8" key="1">
    <citation type="submission" date="2020-11" db="EMBL/GenBank/DDBJ databases">
        <title>Isolation and identification of active actinomycetes.</title>
        <authorList>
            <person name="Sun X."/>
        </authorList>
    </citation>
    <scope>NUCLEOTIDE SEQUENCE</scope>
    <source>
        <strain evidence="8">NEAU-A11</strain>
    </source>
</reference>
<dbReference type="EMBL" id="JADQTO010000009">
    <property type="protein sequence ID" value="MBG0563909.1"/>
    <property type="molecule type" value="Genomic_DNA"/>
</dbReference>
<evidence type="ECO:0000313" key="8">
    <source>
        <dbReference type="EMBL" id="MBG0563909.1"/>
    </source>
</evidence>
<dbReference type="InterPro" id="IPR000792">
    <property type="entry name" value="Tscrpt_reg_LuxR_C"/>
</dbReference>
<dbReference type="InterPro" id="IPR016032">
    <property type="entry name" value="Sig_transdc_resp-reg_C-effctor"/>
</dbReference>
<keyword evidence="4" id="KW-0804">Transcription</keyword>
<dbReference type="SMART" id="SM00421">
    <property type="entry name" value="HTH_LUXR"/>
    <property type="match status" value="1"/>
</dbReference>
<dbReference type="SUPFAM" id="SSF46894">
    <property type="entry name" value="C-terminal effector domain of the bipartite response regulators"/>
    <property type="match status" value="1"/>
</dbReference>
<evidence type="ECO:0000256" key="3">
    <source>
        <dbReference type="ARBA" id="ARBA00023125"/>
    </source>
</evidence>
<dbReference type="CDD" id="cd06170">
    <property type="entry name" value="LuxR_C_like"/>
    <property type="match status" value="1"/>
</dbReference>
<dbReference type="Pfam" id="PF00196">
    <property type="entry name" value="GerE"/>
    <property type="match status" value="1"/>
</dbReference>
<dbReference type="Gene3D" id="3.40.50.2300">
    <property type="match status" value="1"/>
</dbReference>
<dbReference type="InterPro" id="IPR001789">
    <property type="entry name" value="Sig_transdc_resp-reg_receiver"/>
</dbReference>
<dbReference type="InterPro" id="IPR058245">
    <property type="entry name" value="NreC/VraR/RcsB-like_REC"/>
</dbReference>
<dbReference type="Proteomes" id="UP000598146">
    <property type="component" value="Unassembled WGS sequence"/>
</dbReference>
<evidence type="ECO:0000256" key="4">
    <source>
        <dbReference type="ARBA" id="ARBA00023163"/>
    </source>
</evidence>
<dbReference type="GO" id="GO:0000160">
    <property type="term" value="P:phosphorelay signal transduction system"/>
    <property type="evidence" value="ECO:0007669"/>
    <property type="project" value="InterPro"/>
</dbReference>
<dbReference type="InterPro" id="IPR011006">
    <property type="entry name" value="CheY-like_superfamily"/>
</dbReference>
<keyword evidence="3" id="KW-0238">DNA-binding</keyword>
<name>A0A931G342_9ACTN</name>
<evidence type="ECO:0000259" key="6">
    <source>
        <dbReference type="PROSITE" id="PS50043"/>
    </source>
</evidence>
<keyword evidence="9" id="KW-1185">Reference proteome</keyword>
<dbReference type="PRINTS" id="PR00038">
    <property type="entry name" value="HTHLUXR"/>
</dbReference>
<feature type="domain" description="HTH luxR-type" evidence="6">
    <location>
        <begin position="146"/>
        <end position="211"/>
    </location>
</feature>
<dbReference type="PROSITE" id="PS00622">
    <property type="entry name" value="HTH_LUXR_1"/>
    <property type="match status" value="1"/>
</dbReference>
<dbReference type="PANTHER" id="PTHR43214:SF24">
    <property type="entry name" value="TRANSCRIPTIONAL REGULATORY PROTEIN NARL-RELATED"/>
    <property type="match status" value="1"/>
</dbReference>
<evidence type="ECO:0000256" key="5">
    <source>
        <dbReference type="PROSITE-ProRule" id="PRU00169"/>
    </source>
</evidence>
<evidence type="ECO:0000256" key="1">
    <source>
        <dbReference type="ARBA" id="ARBA00022553"/>
    </source>
</evidence>
<comment type="caution">
    <text evidence="8">The sequence shown here is derived from an EMBL/GenBank/DDBJ whole genome shotgun (WGS) entry which is preliminary data.</text>
</comment>
<dbReference type="SMART" id="SM00448">
    <property type="entry name" value="REC"/>
    <property type="match status" value="1"/>
</dbReference>
<feature type="domain" description="Response regulatory" evidence="7">
    <location>
        <begin position="3"/>
        <end position="119"/>
    </location>
</feature>
<dbReference type="GO" id="GO:0006355">
    <property type="term" value="P:regulation of DNA-templated transcription"/>
    <property type="evidence" value="ECO:0007669"/>
    <property type="project" value="InterPro"/>
</dbReference>